<evidence type="ECO:0000313" key="8">
    <source>
        <dbReference type="Proteomes" id="UP000537161"/>
    </source>
</evidence>
<keyword evidence="1" id="KW-0645">Protease</keyword>
<dbReference type="PROSITE" id="PS50249">
    <property type="entry name" value="MPN"/>
    <property type="match status" value="1"/>
</dbReference>
<keyword evidence="8" id="KW-1185">Reference proteome</keyword>
<gene>
    <name evidence="7" type="ORF">FHR21_003294</name>
</gene>
<name>A0A7W9ERT6_9SPHN</name>
<dbReference type="Pfam" id="PF04002">
    <property type="entry name" value="RadC"/>
    <property type="match status" value="1"/>
</dbReference>
<comment type="caution">
    <text evidence="7">The sequence shown here is derived from an EMBL/GenBank/DDBJ whole genome shotgun (WGS) entry which is preliminary data.</text>
</comment>
<dbReference type="PANTHER" id="PTHR30471:SF3">
    <property type="entry name" value="UPF0758 PROTEIN YEES-RELATED"/>
    <property type="match status" value="1"/>
</dbReference>
<feature type="domain" description="MPN" evidence="6">
    <location>
        <begin position="1"/>
        <end position="140"/>
    </location>
</feature>
<accession>A0A7W9ERT6</accession>
<organism evidence="7 8">
    <name type="scientific">Sphingopyxis panaciterrulae</name>
    <dbReference type="NCBI Taxonomy" id="462372"/>
    <lineage>
        <taxon>Bacteria</taxon>
        <taxon>Pseudomonadati</taxon>
        <taxon>Pseudomonadota</taxon>
        <taxon>Alphaproteobacteria</taxon>
        <taxon>Sphingomonadales</taxon>
        <taxon>Sphingomonadaceae</taxon>
        <taxon>Sphingopyxis</taxon>
    </lineage>
</organism>
<dbReference type="Proteomes" id="UP000537161">
    <property type="component" value="Unassembled WGS sequence"/>
</dbReference>
<evidence type="ECO:0000256" key="2">
    <source>
        <dbReference type="ARBA" id="ARBA00022723"/>
    </source>
</evidence>
<dbReference type="RefSeq" id="WP_184100235.1">
    <property type="nucleotide sequence ID" value="NZ_JACIJH010000013.1"/>
</dbReference>
<keyword evidence="5" id="KW-0482">Metalloprotease</keyword>
<reference evidence="7 8" key="1">
    <citation type="submission" date="2020-08" db="EMBL/GenBank/DDBJ databases">
        <title>Genomic Encyclopedia of Type Strains, Phase IV (KMG-IV): sequencing the most valuable type-strain genomes for metagenomic binning, comparative biology and taxonomic classification.</title>
        <authorList>
            <person name="Goeker M."/>
        </authorList>
    </citation>
    <scope>NUCLEOTIDE SEQUENCE [LARGE SCALE GENOMIC DNA]</scope>
    <source>
        <strain evidence="7 8">DSM 27163</strain>
    </source>
</reference>
<evidence type="ECO:0000313" key="7">
    <source>
        <dbReference type="EMBL" id="MBB5707924.1"/>
    </source>
</evidence>
<keyword evidence="2" id="KW-0479">Metal-binding</keyword>
<dbReference type="GO" id="GO:0046872">
    <property type="term" value="F:metal ion binding"/>
    <property type="evidence" value="ECO:0007669"/>
    <property type="project" value="UniProtKB-KW"/>
</dbReference>
<evidence type="ECO:0000256" key="5">
    <source>
        <dbReference type="ARBA" id="ARBA00023049"/>
    </source>
</evidence>
<dbReference type="GO" id="GO:0006508">
    <property type="term" value="P:proteolysis"/>
    <property type="evidence" value="ECO:0007669"/>
    <property type="project" value="UniProtKB-KW"/>
</dbReference>
<keyword evidence="4" id="KW-0862">Zinc</keyword>
<proteinExistence type="predicted"/>
<dbReference type="PANTHER" id="PTHR30471">
    <property type="entry name" value="DNA REPAIR PROTEIN RADC"/>
    <property type="match status" value="1"/>
</dbReference>
<dbReference type="GO" id="GO:0008237">
    <property type="term" value="F:metallopeptidase activity"/>
    <property type="evidence" value="ECO:0007669"/>
    <property type="project" value="UniProtKB-KW"/>
</dbReference>
<dbReference type="AlphaFoldDB" id="A0A7W9ERT6"/>
<protein>
    <submittedName>
        <fullName evidence="7">DNA repair protein RadC</fullName>
    </submittedName>
</protein>
<keyword evidence="3" id="KW-0378">Hydrolase</keyword>
<dbReference type="InterPro" id="IPR001405">
    <property type="entry name" value="UPF0758"/>
</dbReference>
<dbReference type="EMBL" id="JACIJH010000013">
    <property type="protein sequence ID" value="MBB5707924.1"/>
    <property type="molecule type" value="Genomic_DNA"/>
</dbReference>
<dbReference type="Gene3D" id="3.40.140.10">
    <property type="entry name" value="Cytidine Deaminase, domain 2"/>
    <property type="match status" value="1"/>
</dbReference>
<dbReference type="SUPFAM" id="SSF102712">
    <property type="entry name" value="JAB1/MPN domain"/>
    <property type="match status" value="1"/>
</dbReference>
<sequence>MTKYAAIDTVPEPDAGFAPASEEDEVARRLLRPCFPSDRELLLLAGFDAFERLVAFESVDEGTAARCTVAPRRWRSLLGGGVRFVLMAHNHPSAVARPSRADIACTRDAAAFLAVLGVDLIDHLIFVEAGHFSFRRAGLL</sequence>
<evidence type="ECO:0000256" key="3">
    <source>
        <dbReference type="ARBA" id="ARBA00022801"/>
    </source>
</evidence>
<evidence type="ECO:0000256" key="4">
    <source>
        <dbReference type="ARBA" id="ARBA00022833"/>
    </source>
</evidence>
<evidence type="ECO:0000259" key="6">
    <source>
        <dbReference type="PROSITE" id="PS50249"/>
    </source>
</evidence>
<dbReference type="InterPro" id="IPR037518">
    <property type="entry name" value="MPN"/>
</dbReference>
<dbReference type="InterPro" id="IPR025657">
    <property type="entry name" value="RadC_JAB"/>
</dbReference>
<evidence type="ECO:0000256" key="1">
    <source>
        <dbReference type="ARBA" id="ARBA00022670"/>
    </source>
</evidence>